<name>A0A5P2BAD0_STRVZ</name>
<reference evidence="3 4" key="1">
    <citation type="submission" date="2018-05" db="EMBL/GenBank/DDBJ databases">
        <title>Streptomyces venezuelae.</title>
        <authorList>
            <person name="Kim W."/>
            <person name="Lee N."/>
            <person name="Cho B.-K."/>
        </authorList>
    </citation>
    <scope>NUCLEOTIDE SEQUENCE [LARGE SCALE GENOMIC DNA]</scope>
    <source>
        <strain evidence="3 4">ATCC 14583</strain>
    </source>
</reference>
<accession>A0A5P2BAD0</accession>
<evidence type="ECO:0000259" key="2">
    <source>
        <dbReference type="Pfam" id="PF08239"/>
    </source>
</evidence>
<evidence type="ECO:0000313" key="4">
    <source>
        <dbReference type="Proteomes" id="UP000323046"/>
    </source>
</evidence>
<protein>
    <submittedName>
        <fullName evidence="3">SH3 domain-containing protein</fullName>
    </submittedName>
</protein>
<dbReference type="AlphaFoldDB" id="A0A5P2BAD0"/>
<dbReference type="InterPro" id="IPR003646">
    <property type="entry name" value="SH3-like_bac-type"/>
</dbReference>
<keyword evidence="4" id="KW-1185">Reference proteome</keyword>
<sequence length="108" mass="11397">MRVRRIAESAAVGGALALPIVSAPAASAATTIARCSAPTLPYAVHAKAVAIRAKATATSAAVGVLYRVHRFTVQRRSGNWRHIADKTAGITGWVFGTYVYRDVAMCLD</sequence>
<gene>
    <name evidence="3" type="ORF">DEJ47_13070</name>
</gene>
<dbReference type="Proteomes" id="UP000323046">
    <property type="component" value="Chromosome"/>
</dbReference>
<proteinExistence type="predicted"/>
<evidence type="ECO:0000313" key="3">
    <source>
        <dbReference type="EMBL" id="QES27266.1"/>
    </source>
</evidence>
<dbReference type="EMBL" id="CP029193">
    <property type="protein sequence ID" value="QES27266.1"/>
    <property type="molecule type" value="Genomic_DNA"/>
</dbReference>
<dbReference type="Pfam" id="PF08239">
    <property type="entry name" value="SH3_3"/>
    <property type="match status" value="1"/>
</dbReference>
<evidence type="ECO:0000256" key="1">
    <source>
        <dbReference type="SAM" id="SignalP"/>
    </source>
</evidence>
<feature type="domain" description="SH3b" evidence="2">
    <location>
        <begin position="48"/>
        <end position="99"/>
    </location>
</feature>
<dbReference type="RefSeq" id="WP_150167976.1">
    <property type="nucleotide sequence ID" value="NZ_CP029193.1"/>
</dbReference>
<dbReference type="OrthoDB" id="3694515at2"/>
<feature type="signal peptide" evidence="1">
    <location>
        <begin position="1"/>
        <end position="28"/>
    </location>
</feature>
<keyword evidence="1" id="KW-0732">Signal</keyword>
<dbReference type="Gene3D" id="2.30.30.40">
    <property type="entry name" value="SH3 Domains"/>
    <property type="match status" value="1"/>
</dbReference>
<feature type="chain" id="PRO_5024888373" evidence="1">
    <location>
        <begin position="29"/>
        <end position="108"/>
    </location>
</feature>
<organism evidence="3 4">
    <name type="scientific">Streptomyces venezuelae</name>
    <dbReference type="NCBI Taxonomy" id="54571"/>
    <lineage>
        <taxon>Bacteria</taxon>
        <taxon>Bacillati</taxon>
        <taxon>Actinomycetota</taxon>
        <taxon>Actinomycetes</taxon>
        <taxon>Kitasatosporales</taxon>
        <taxon>Streptomycetaceae</taxon>
        <taxon>Streptomyces</taxon>
    </lineage>
</organism>